<dbReference type="Proteomes" id="UP000238358">
    <property type="component" value="Chromosome"/>
</dbReference>
<proteinExistence type="inferred from homology"/>
<organism evidence="5 7">
    <name type="scientific">Megasphaera elsdenii</name>
    <dbReference type="NCBI Taxonomy" id="907"/>
    <lineage>
        <taxon>Bacteria</taxon>
        <taxon>Bacillati</taxon>
        <taxon>Bacillota</taxon>
        <taxon>Negativicutes</taxon>
        <taxon>Veillonellales</taxon>
        <taxon>Veillonellaceae</taxon>
        <taxon>Megasphaera</taxon>
    </lineage>
</organism>
<comment type="similarity">
    <text evidence="1">Belongs to the GSP E family.</text>
</comment>
<dbReference type="OrthoDB" id="9808272at2"/>
<evidence type="ECO:0000313" key="5">
    <source>
        <dbReference type="EMBL" id="AVO28270.1"/>
    </source>
</evidence>
<feature type="domain" description="Bacterial type II secretion system protein E" evidence="4">
    <location>
        <begin position="199"/>
        <end position="213"/>
    </location>
</feature>
<dbReference type="SUPFAM" id="SSF52540">
    <property type="entry name" value="P-loop containing nucleoside triphosphate hydrolases"/>
    <property type="match status" value="1"/>
</dbReference>
<dbReference type="PANTHER" id="PTHR30258">
    <property type="entry name" value="TYPE II SECRETION SYSTEM PROTEIN GSPE-RELATED"/>
    <property type="match status" value="1"/>
</dbReference>
<evidence type="ECO:0000256" key="2">
    <source>
        <dbReference type="ARBA" id="ARBA00022741"/>
    </source>
</evidence>
<name>A0A2S0M9X2_MEGEL</name>
<dbReference type="Gene3D" id="3.40.50.300">
    <property type="entry name" value="P-loop containing nucleotide triphosphate hydrolases"/>
    <property type="match status" value="1"/>
</dbReference>
<reference evidence="5 7" key="1">
    <citation type="journal article" date="2018" name="Genome Announc.">
        <title>Complete genomes of two Megasphaera elsdenii strains, NCIMB 702410 and ATCC 25940.</title>
        <authorList>
            <person name="Hatmaker E.A."/>
            <person name="O'Dell K."/>
            <person name="Riley L.A."/>
            <person name="Klingeman D.M."/>
            <person name="Guss A.M."/>
        </authorList>
    </citation>
    <scope>NUCLEOTIDE SEQUENCE [LARGE SCALE GENOMIC DNA]</scope>
    <source>
        <strain evidence="5 7">NCIMB702410</strain>
    </source>
</reference>
<dbReference type="InterPro" id="IPR001482">
    <property type="entry name" value="T2SS/T4SS_dom"/>
</dbReference>
<dbReference type="InterPro" id="IPR003593">
    <property type="entry name" value="AAA+_ATPase"/>
</dbReference>
<dbReference type="RefSeq" id="WP_027895055.1">
    <property type="nucleotide sequence ID" value="NZ_AP031433.1"/>
</dbReference>
<dbReference type="CDD" id="cd01129">
    <property type="entry name" value="PulE-GspE-like"/>
    <property type="match status" value="1"/>
</dbReference>
<dbReference type="GO" id="GO:0005524">
    <property type="term" value="F:ATP binding"/>
    <property type="evidence" value="ECO:0007669"/>
    <property type="project" value="UniProtKB-KW"/>
</dbReference>
<evidence type="ECO:0000256" key="3">
    <source>
        <dbReference type="ARBA" id="ARBA00022840"/>
    </source>
</evidence>
<evidence type="ECO:0000256" key="1">
    <source>
        <dbReference type="ARBA" id="ARBA00006611"/>
    </source>
</evidence>
<evidence type="ECO:0000313" key="6">
    <source>
        <dbReference type="EMBL" id="NMK39502.1"/>
    </source>
</evidence>
<protein>
    <submittedName>
        <fullName evidence="5">Type II/IV secretion system protein</fullName>
    </submittedName>
</protein>
<keyword evidence="3" id="KW-0067">ATP-binding</keyword>
<dbReference type="Proteomes" id="UP000536773">
    <property type="component" value="Unassembled WGS sequence"/>
</dbReference>
<dbReference type="EMBL" id="JABBJH010000012">
    <property type="protein sequence ID" value="NMK39502.1"/>
    <property type="molecule type" value="Genomic_DNA"/>
</dbReference>
<dbReference type="SMART" id="SM00382">
    <property type="entry name" value="AAA"/>
    <property type="match status" value="1"/>
</dbReference>
<gene>
    <name evidence="5" type="ORF">C6Y28_11935</name>
    <name evidence="6" type="ORF">HG933_09005</name>
</gene>
<dbReference type="InterPro" id="IPR027417">
    <property type="entry name" value="P-loop_NTPase"/>
</dbReference>
<dbReference type="GO" id="GO:0016887">
    <property type="term" value="F:ATP hydrolysis activity"/>
    <property type="evidence" value="ECO:0007669"/>
    <property type="project" value="TreeGrafter"/>
</dbReference>
<dbReference type="AlphaFoldDB" id="A0A2S0M9X2"/>
<evidence type="ECO:0000259" key="4">
    <source>
        <dbReference type="PROSITE" id="PS00662"/>
    </source>
</evidence>
<reference evidence="6 8" key="2">
    <citation type="submission" date="2020-04" db="EMBL/GenBank/DDBJ databases">
        <authorList>
            <person name="Hitch T.C.A."/>
            <person name="Wylensek D."/>
            <person name="Clavel T."/>
        </authorList>
    </citation>
    <scope>NUCLEOTIDE SEQUENCE [LARGE SCALE GENOMIC DNA]</scope>
    <source>
        <strain evidence="6 8">WCA-386-APC-2A</strain>
    </source>
</reference>
<dbReference type="PROSITE" id="PS00662">
    <property type="entry name" value="T2SP_E"/>
    <property type="match status" value="1"/>
</dbReference>
<sequence length="349" mass="38041">MDVNKLLQDALAAGASDIHIEPMDDAVRIRWRRDGVLCQAGCLHKSSLEKLVSRIKVLAGLDIANRRLPQDGRIVWKDGNRRLDLRVSTLPTVRGEKVVIRILDGQRIPLDLSALGMDDQARRCLERLIRCRQGLIVICGPTGSGKTTTLYAALHEIQDDSVSIATLEDPVEILMEGVSQSQVQAKGGMMFQDGLRALLRQDPDILVVGEIRDSETARIAVRAALTGHVIFSTLHAPSAVEAVIRLTDMGIAPYLAADALAGVVSQRLVRRKTKAGTYEGRFCLCEVVPAGRHLRTAIRSRAGVAALTEAARNDGAVLLTDVIARVLAAGWTDEQEIRRVCEGGEARWT</sequence>
<accession>A0A2S0M9X2</accession>
<dbReference type="GO" id="GO:0005886">
    <property type="term" value="C:plasma membrane"/>
    <property type="evidence" value="ECO:0007669"/>
    <property type="project" value="TreeGrafter"/>
</dbReference>
<dbReference type="EMBL" id="CP027569">
    <property type="protein sequence ID" value="AVO28270.1"/>
    <property type="molecule type" value="Genomic_DNA"/>
</dbReference>
<dbReference type="PANTHER" id="PTHR30258:SF2">
    <property type="entry name" value="COMG OPERON PROTEIN 1"/>
    <property type="match status" value="1"/>
</dbReference>
<keyword evidence="2" id="KW-0547">Nucleotide-binding</keyword>
<evidence type="ECO:0000313" key="8">
    <source>
        <dbReference type="Proteomes" id="UP000536773"/>
    </source>
</evidence>
<dbReference type="Gene3D" id="3.30.450.90">
    <property type="match status" value="1"/>
</dbReference>
<dbReference type="Pfam" id="PF00437">
    <property type="entry name" value="T2SSE"/>
    <property type="match status" value="1"/>
</dbReference>
<evidence type="ECO:0000313" key="7">
    <source>
        <dbReference type="Proteomes" id="UP000238358"/>
    </source>
</evidence>